<dbReference type="GeneID" id="90837892"/>
<dbReference type="InterPro" id="IPR035903">
    <property type="entry name" value="HesB-like_dom_sf"/>
</dbReference>
<evidence type="ECO:0000313" key="2">
    <source>
        <dbReference type="EMBL" id="KSU50047.1"/>
    </source>
</evidence>
<comment type="caution">
    <text evidence="2">The sequence shown here is derived from an EMBL/GenBank/DDBJ whole genome shotgun (WGS) entry which is preliminary data.</text>
</comment>
<sequence length="95" mass="10800">MKIHITDEALQYFKDEMEAKSGDTIRFFAKYGGSTDLTQGFSVGVHMEEVERAAVEEVVDGIHFVVSDQDDWLFQGQDVKVSIEHEEIVFSQAKE</sequence>
<gene>
    <name evidence="2" type="ORF">AS033_01355</name>
    <name evidence="3" type="ORF">RSA11_01690</name>
    <name evidence="4" type="ORF">SZL87_05910</name>
</gene>
<accession>A0A0V8GIQ6</accession>
<reference evidence="3 6" key="2">
    <citation type="journal article" date="2016" name="Front. Microbiol.">
        <title>Genomic Resource of Rice Seed Associated Bacteria.</title>
        <authorList>
            <person name="Midha S."/>
            <person name="Bansal K."/>
            <person name="Sharma S."/>
            <person name="Kumar N."/>
            <person name="Patil P.P."/>
            <person name="Chaudhry V."/>
            <person name="Patil P.B."/>
        </authorList>
    </citation>
    <scope>NUCLEOTIDE SEQUENCE [LARGE SCALE GENOMIC DNA]</scope>
    <source>
        <strain evidence="3 6">RSA11</strain>
    </source>
</reference>
<protein>
    <submittedName>
        <fullName evidence="2">Adhesin</fullName>
    </submittedName>
</protein>
<evidence type="ECO:0000313" key="5">
    <source>
        <dbReference type="Proteomes" id="UP000053797"/>
    </source>
</evidence>
<evidence type="ECO:0000313" key="4">
    <source>
        <dbReference type="EMBL" id="MEI4461963.1"/>
    </source>
</evidence>
<dbReference type="RefSeq" id="WP_023469340.1">
    <property type="nucleotide sequence ID" value="NZ_FMYN01000001.1"/>
</dbReference>
<dbReference type="Proteomes" id="UP000053797">
    <property type="component" value="Unassembled WGS sequence"/>
</dbReference>
<dbReference type="Proteomes" id="UP001387110">
    <property type="component" value="Unassembled WGS sequence"/>
</dbReference>
<dbReference type="EMBL" id="LNQL01000001">
    <property type="protein sequence ID" value="KSU50047.1"/>
    <property type="molecule type" value="Genomic_DNA"/>
</dbReference>
<reference evidence="2 5" key="1">
    <citation type="journal article" date="2015" name="Int. J. Syst. Evol. Microbiol.">
        <title>Exiguobacterium enclense sp. nov., isolated from sediment.</title>
        <authorList>
            <person name="Dastager S.G."/>
            <person name="Mawlankar R."/>
            <person name="Sonalkar V.V."/>
            <person name="Thorat M.N."/>
            <person name="Mual P."/>
            <person name="Verma A."/>
            <person name="Krishnamurthi S."/>
            <person name="Tang S.K."/>
            <person name="Li W.J."/>
        </authorList>
    </citation>
    <scope>NUCLEOTIDE SEQUENCE [LARGE SCALE GENOMIC DNA]</scope>
    <source>
        <strain evidence="2 5">NIO-1109</strain>
    </source>
</reference>
<comment type="similarity">
    <text evidence="1">Belongs to the HesB/IscA family.</text>
</comment>
<organism evidence="2 5">
    <name type="scientific">Exiguobacterium indicum</name>
    <dbReference type="NCBI Taxonomy" id="296995"/>
    <lineage>
        <taxon>Bacteria</taxon>
        <taxon>Bacillati</taxon>
        <taxon>Bacillota</taxon>
        <taxon>Bacilli</taxon>
        <taxon>Bacillales</taxon>
        <taxon>Bacillales Family XII. Incertae Sedis</taxon>
        <taxon>Exiguobacterium</taxon>
    </lineage>
</organism>
<keyword evidence="7" id="KW-1185">Reference proteome</keyword>
<dbReference type="AlphaFoldDB" id="A0A0V8GIQ6"/>
<evidence type="ECO:0000313" key="7">
    <source>
        <dbReference type="Proteomes" id="UP001387110"/>
    </source>
</evidence>
<dbReference type="OrthoDB" id="1645729at2"/>
<evidence type="ECO:0000256" key="1">
    <source>
        <dbReference type="ARBA" id="ARBA00006718"/>
    </source>
</evidence>
<dbReference type="InterPro" id="IPR008326">
    <property type="entry name" value="PdhI-like"/>
</dbReference>
<dbReference type="EMBL" id="JBAWKY010000001">
    <property type="protein sequence ID" value="MEI4461963.1"/>
    <property type="molecule type" value="Genomic_DNA"/>
</dbReference>
<reference evidence="4 7" key="3">
    <citation type="submission" date="2023-12" db="EMBL/GenBank/DDBJ databases">
        <authorList>
            <person name="Easwaran N."/>
            <person name="Lazarus H.P.S."/>
        </authorList>
    </citation>
    <scope>NUCLEOTIDE SEQUENCE [LARGE SCALE GENOMIC DNA]</scope>
    <source>
        <strain evidence="4 7">VIT-2023</strain>
    </source>
</reference>
<proteinExistence type="inferred from homology"/>
<dbReference type="Proteomes" id="UP000072605">
    <property type="component" value="Unassembled WGS sequence"/>
</dbReference>
<name>A0A0V8GIQ6_9BACL</name>
<dbReference type="SUPFAM" id="SSF89360">
    <property type="entry name" value="HesB-like domain"/>
    <property type="match status" value="1"/>
</dbReference>
<dbReference type="PIRSF" id="PIRSF034852">
    <property type="entry name" value="UCP034852"/>
    <property type="match status" value="1"/>
</dbReference>
<evidence type="ECO:0000313" key="3">
    <source>
        <dbReference type="EMBL" id="KTR28369.1"/>
    </source>
</evidence>
<dbReference type="EMBL" id="LDQV01000007">
    <property type="protein sequence ID" value="KTR28369.1"/>
    <property type="molecule type" value="Genomic_DNA"/>
</dbReference>
<evidence type="ECO:0000313" key="6">
    <source>
        <dbReference type="Proteomes" id="UP000072605"/>
    </source>
</evidence>